<dbReference type="GO" id="GO:0010181">
    <property type="term" value="F:FMN binding"/>
    <property type="evidence" value="ECO:0007669"/>
    <property type="project" value="InterPro"/>
</dbReference>
<evidence type="ECO:0000259" key="6">
    <source>
        <dbReference type="Pfam" id="PF00724"/>
    </source>
</evidence>
<dbReference type="STRING" id="686832.A0A0C2Y871"/>
<keyword evidence="3" id="KW-0288">FMN</keyword>
<dbReference type="PANTHER" id="PTHR43656:SF2">
    <property type="entry name" value="BINDING OXIDOREDUCTASE, PUTATIVE (AFU_ORTHOLOGUE AFUA_2G08260)-RELATED"/>
    <property type="match status" value="1"/>
</dbReference>
<dbReference type="Proteomes" id="UP000053424">
    <property type="component" value="Unassembled WGS sequence"/>
</dbReference>
<dbReference type="Gene3D" id="3.20.20.70">
    <property type="entry name" value="Aldolase class I"/>
    <property type="match status" value="1"/>
</dbReference>
<evidence type="ECO:0000256" key="1">
    <source>
        <dbReference type="ARBA" id="ARBA00005979"/>
    </source>
</evidence>
<dbReference type="AlphaFoldDB" id="A0A0C2Y871"/>
<keyword evidence="4" id="KW-0560">Oxidoreductase</keyword>
<dbReference type="InterPro" id="IPR001155">
    <property type="entry name" value="OxRdtase_FMN_N"/>
</dbReference>
<organism evidence="7 8">
    <name type="scientific">Hebeloma cylindrosporum</name>
    <dbReference type="NCBI Taxonomy" id="76867"/>
    <lineage>
        <taxon>Eukaryota</taxon>
        <taxon>Fungi</taxon>
        <taxon>Dikarya</taxon>
        <taxon>Basidiomycota</taxon>
        <taxon>Agaricomycotina</taxon>
        <taxon>Agaricomycetes</taxon>
        <taxon>Agaricomycetidae</taxon>
        <taxon>Agaricales</taxon>
        <taxon>Agaricineae</taxon>
        <taxon>Hymenogastraceae</taxon>
        <taxon>Hebeloma</taxon>
    </lineage>
</organism>
<evidence type="ECO:0000256" key="5">
    <source>
        <dbReference type="SAM" id="Phobius"/>
    </source>
</evidence>
<proteinExistence type="inferred from homology"/>
<keyword evidence="8" id="KW-1185">Reference proteome</keyword>
<dbReference type="GO" id="GO:0016491">
    <property type="term" value="F:oxidoreductase activity"/>
    <property type="evidence" value="ECO:0007669"/>
    <property type="project" value="UniProtKB-KW"/>
</dbReference>
<gene>
    <name evidence="7" type="ORF">M413DRAFT_441104</name>
</gene>
<dbReference type="OrthoDB" id="1663137at2759"/>
<evidence type="ECO:0000313" key="8">
    <source>
        <dbReference type="Proteomes" id="UP000053424"/>
    </source>
</evidence>
<reference evidence="7 8" key="1">
    <citation type="submission" date="2014-04" db="EMBL/GenBank/DDBJ databases">
        <authorList>
            <consortium name="DOE Joint Genome Institute"/>
            <person name="Kuo A."/>
            <person name="Gay G."/>
            <person name="Dore J."/>
            <person name="Kohler A."/>
            <person name="Nagy L.G."/>
            <person name="Floudas D."/>
            <person name="Copeland A."/>
            <person name="Barry K.W."/>
            <person name="Cichocki N."/>
            <person name="Veneault-Fourrey C."/>
            <person name="LaButti K."/>
            <person name="Lindquist E.A."/>
            <person name="Lipzen A."/>
            <person name="Lundell T."/>
            <person name="Morin E."/>
            <person name="Murat C."/>
            <person name="Sun H."/>
            <person name="Tunlid A."/>
            <person name="Henrissat B."/>
            <person name="Grigoriev I.V."/>
            <person name="Hibbett D.S."/>
            <person name="Martin F."/>
            <person name="Nordberg H.P."/>
            <person name="Cantor M.N."/>
            <person name="Hua S.X."/>
        </authorList>
    </citation>
    <scope>NUCLEOTIDE SEQUENCE [LARGE SCALE GENOMIC DNA]</scope>
    <source>
        <strain evidence="8">h7</strain>
    </source>
</reference>
<feature type="domain" description="NADH:flavin oxidoreductase/NADH oxidase N-terminal" evidence="6">
    <location>
        <begin position="88"/>
        <end position="238"/>
    </location>
</feature>
<keyword evidence="5" id="KW-1133">Transmembrane helix</keyword>
<protein>
    <recommendedName>
        <fullName evidence="6">NADH:flavin oxidoreductase/NADH oxidase N-terminal domain-containing protein</fullName>
    </recommendedName>
</protein>
<evidence type="ECO:0000256" key="3">
    <source>
        <dbReference type="ARBA" id="ARBA00022643"/>
    </source>
</evidence>
<keyword evidence="5" id="KW-0472">Membrane</keyword>
<comment type="similarity">
    <text evidence="1">Belongs to the NADH:flavin oxidoreductase/NADH oxidase family.</text>
</comment>
<keyword evidence="2" id="KW-0285">Flavoprotein</keyword>
<dbReference type="Pfam" id="PF00724">
    <property type="entry name" value="Oxidored_FMN"/>
    <property type="match status" value="1"/>
</dbReference>
<dbReference type="SUPFAM" id="SSF51395">
    <property type="entry name" value="FMN-linked oxidoreductases"/>
    <property type="match status" value="1"/>
</dbReference>
<keyword evidence="5" id="KW-0812">Transmembrane</keyword>
<dbReference type="PANTHER" id="PTHR43656">
    <property type="entry name" value="BINDING OXIDOREDUCTASE, PUTATIVE (AFU_ORTHOLOGUE AFUA_2G08260)-RELATED"/>
    <property type="match status" value="1"/>
</dbReference>
<evidence type="ECO:0000256" key="4">
    <source>
        <dbReference type="ARBA" id="ARBA00023002"/>
    </source>
</evidence>
<accession>A0A0C2Y871</accession>
<dbReference type="EMBL" id="KN831771">
    <property type="protein sequence ID" value="KIM46043.1"/>
    <property type="molecule type" value="Genomic_DNA"/>
</dbReference>
<sequence>MYEHLASFPGGPPNEYHLRLYSEWAKYDWGIVVTGNVQTTGDHLTLGRDTVLPTSEATDERLLPFQKLAQSIHGLYHHPPPGPRCRKPNKTLAIMQLNHPGRQSSNFIGGRLPFHPPSAPSSIPLGYGTNSSLTSKLVNFILFQKPRTMSHGDIQQVVKGFIDGGVTAYRAGFDGVQLHVAHGYLLAQFLSPKANARKDAYCLDRALELLHTIVQGIRVSTSTDFVISVKLNAADYSPTDIAEDSLLTEGERRSLEHILALATWRLIDIVEISGGDYDQPDFMMSPKPSASNSPRQAFFARFSHRALLALENLRQEPACPGYLPLILLTGGLRTPGLLQKALALKHADLLGIGRGSVLCPDLPSVLAQRLQDLKTWGDIPFQPEPDLQLPGIFSYPIFRSIWEFVPKVKLIGAGLGMAWYVVAMRHIANTTVAGRDEKIRPEYDVGGLCSVFWMWFWSPVLRMAWQRRWTNYASLMCFLIVLITFVTFKLF</sequence>
<dbReference type="HOGENOM" id="CLU_012153_6_2_1"/>
<evidence type="ECO:0000313" key="7">
    <source>
        <dbReference type="EMBL" id="KIM46043.1"/>
    </source>
</evidence>
<name>A0A0C2Y871_HEBCY</name>
<evidence type="ECO:0000256" key="2">
    <source>
        <dbReference type="ARBA" id="ARBA00022630"/>
    </source>
</evidence>
<reference evidence="8" key="2">
    <citation type="submission" date="2015-01" db="EMBL/GenBank/DDBJ databases">
        <title>Evolutionary Origins and Diversification of the Mycorrhizal Mutualists.</title>
        <authorList>
            <consortium name="DOE Joint Genome Institute"/>
            <consortium name="Mycorrhizal Genomics Consortium"/>
            <person name="Kohler A."/>
            <person name="Kuo A."/>
            <person name="Nagy L.G."/>
            <person name="Floudas D."/>
            <person name="Copeland A."/>
            <person name="Barry K.W."/>
            <person name="Cichocki N."/>
            <person name="Veneault-Fourrey C."/>
            <person name="LaButti K."/>
            <person name="Lindquist E.A."/>
            <person name="Lipzen A."/>
            <person name="Lundell T."/>
            <person name="Morin E."/>
            <person name="Murat C."/>
            <person name="Riley R."/>
            <person name="Ohm R."/>
            <person name="Sun H."/>
            <person name="Tunlid A."/>
            <person name="Henrissat B."/>
            <person name="Grigoriev I.V."/>
            <person name="Hibbett D.S."/>
            <person name="Martin F."/>
        </authorList>
    </citation>
    <scope>NUCLEOTIDE SEQUENCE [LARGE SCALE GENOMIC DNA]</scope>
    <source>
        <strain evidence="8">h7</strain>
    </source>
</reference>
<feature type="transmembrane region" description="Helical" evidence="5">
    <location>
        <begin position="472"/>
        <end position="490"/>
    </location>
</feature>
<dbReference type="InterPro" id="IPR051799">
    <property type="entry name" value="NADH_flavin_oxidoreductase"/>
</dbReference>
<dbReference type="InterPro" id="IPR013785">
    <property type="entry name" value="Aldolase_TIM"/>
</dbReference>